<dbReference type="NCBIfam" id="TIGR00225">
    <property type="entry name" value="prc"/>
    <property type="match status" value="1"/>
</dbReference>
<dbReference type="GO" id="GO:0030288">
    <property type="term" value="C:outer membrane-bounded periplasmic space"/>
    <property type="evidence" value="ECO:0007669"/>
    <property type="project" value="TreeGrafter"/>
</dbReference>
<reference evidence="7" key="1">
    <citation type="journal article" date="2020" name="mSystems">
        <title>Genome- and Community-Level Interaction Insights into Carbon Utilization and Element Cycling Functions of Hydrothermarchaeota in Hydrothermal Sediment.</title>
        <authorList>
            <person name="Zhou Z."/>
            <person name="Liu Y."/>
            <person name="Xu W."/>
            <person name="Pan J."/>
            <person name="Luo Z.H."/>
            <person name="Li M."/>
        </authorList>
    </citation>
    <scope>NUCLEOTIDE SEQUENCE [LARGE SCALE GENOMIC DNA]</scope>
    <source>
        <strain evidence="7">SpSt-914</strain>
    </source>
</reference>
<dbReference type="Pfam" id="PF03572">
    <property type="entry name" value="Peptidase_S41"/>
    <property type="match status" value="1"/>
</dbReference>
<evidence type="ECO:0000256" key="1">
    <source>
        <dbReference type="ARBA" id="ARBA00009179"/>
    </source>
</evidence>
<accession>A0A7V3PTW8</accession>
<evidence type="ECO:0000256" key="4">
    <source>
        <dbReference type="ARBA" id="ARBA00022825"/>
    </source>
</evidence>
<dbReference type="SMART" id="SM00245">
    <property type="entry name" value="TSPc"/>
    <property type="match status" value="1"/>
</dbReference>
<protein>
    <submittedName>
        <fullName evidence="7">S41 family peptidase</fullName>
    </submittedName>
</protein>
<dbReference type="InterPro" id="IPR055210">
    <property type="entry name" value="CtpA/B_N"/>
</dbReference>
<sequence>MRKRAAIVGVVVFAAVIGGFVGRLWAQRGTSLAESLQVFSRVVGIVLNTYVEPVDSDKLVRAAIKGMLNSLDPYSEYLDESDFKELRIKTEAQFGGIGIHIGMVEEQLTVIAPIEGTPAARAGIRAGDRIIEIDGKSTKGFSTEDAVKLLRGEPGTKVKIAVSRPGVAEPLHFELTRAIINIKAVPYAGMVSTGIAYIRLADMSRVASTEVRRAMDSLFGLGAKKLIFDLRYNGGGLLQEGKEVADLFLGPGKLIVRTKGRVLQTNQDFVAETEDKYGDYPMVVLVNCGSASADEIVAGALQDWERAVIVGDTTFGKGSVQTIHQLGPETGMKITTAYWYTPSGRCINKQRETSDVVLRDSSVTQAKKTFHTLGKLKRTLFGEGGIAPDLYVQPEKITGLATRVPTASYFDFATEYANAHPGLTMDFVADEKILDQFKSYLRTKKNFNFTEAEFDSAKQVIAQMIEIEVGGKIDGIHGEYQMRLRRDPELQKAIEILKPASSTEEILRRLK</sequence>
<dbReference type="GO" id="GO:0008236">
    <property type="term" value="F:serine-type peptidase activity"/>
    <property type="evidence" value="ECO:0007669"/>
    <property type="project" value="UniProtKB-KW"/>
</dbReference>
<dbReference type="InterPro" id="IPR036034">
    <property type="entry name" value="PDZ_sf"/>
</dbReference>
<dbReference type="CDD" id="cd06782">
    <property type="entry name" value="cpPDZ_CPP-like"/>
    <property type="match status" value="1"/>
</dbReference>
<dbReference type="GO" id="GO:0007165">
    <property type="term" value="P:signal transduction"/>
    <property type="evidence" value="ECO:0007669"/>
    <property type="project" value="TreeGrafter"/>
</dbReference>
<evidence type="ECO:0000259" key="6">
    <source>
        <dbReference type="PROSITE" id="PS50106"/>
    </source>
</evidence>
<dbReference type="SMART" id="SM00228">
    <property type="entry name" value="PDZ"/>
    <property type="match status" value="1"/>
</dbReference>
<dbReference type="Gene3D" id="3.30.750.44">
    <property type="match status" value="1"/>
</dbReference>
<dbReference type="EMBL" id="DTMZ01000100">
    <property type="protein sequence ID" value="HGD13272.1"/>
    <property type="molecule type" value="Genomic_DNA"/>
</dbReference>
<evidence type="ECO:0000256" key="2">
    <source>
        <dbReference type="ARBA" id="ARBA00022670"/>
    </source>
</evidence>
<dbReference type="Gene3D" id="2.30.42.10">
    <property type="match status" value="1"/>
</dbReference>
<evidence type="ECO:0000313" key="7">
    <source>
        <dbReference type="EMBL" id="HGD13272.1"/>
    </source>
</evidence>
<proteinExistence type="inferred from homology"/>
<keyword evidence="3 5" id="KW-0378">Hydrolase</keyword>
<keyword evidence="4 5" id="KW-0720">Serine protease</keyword>
<feature type="domain" description="PDZ" evidence="6">
    <location>
        <begin position="85"/>
        <end position="151"/>
    </location>
</feature>
<dbReference type="PANTHER" id="PTHR32060">
    <property type="entry name" value="TAIL-SPECIFIC PROTEASE"/>
    <property type="match status" value="1"/>
</dbReference>
<dbReference type="InterPro" id="IPR005151">
    <property type="entry name" value="Tail-specific_protease"/>
</dbReference>
<name>A0A7V3PTW8_UNCW3</name>
<dbReference type="Pfam" id="PF22694">
    <property type="entry name" value="CtpB_N-like"/>
    <property type="match status" value="1"/>
</dbReference>
<dbReference type="InterPro" id="IPR001478">
    <property type="entry name" value="PDZ"/>
</dbReference>
<keyword evidence="2 5" id="KW-0645">Protease</keyword>
<evidence type="ECO:0000256" key="5">
    <source>
        <dbReference type="RuleBase" id="RU004404"/>
    </source>
</evidence>
<dbReference type="AlphaFoldDB" id="A0A7V3PTW8"/>
<comment type="caution">
    <text evidence="7">The sequence shown here is derived from an EMBL/GenBank/DDBJ whole genome shotgun (WGS) entry which is preliminary data.</text>
</comment>
<gene>
    <name evidence="7" type="ORF">ENX16_04250</name>
</gene>
<dbReference type="GO" id="GO:0006508">
    <property type="term" value="P:proteolysis"/>
    <property type="evidence" value="ECO:0007669"/>
    <property type="project" value="UniProtKB-KW"/>
</dbReference>
<dbReference type="CDD" id="cd07560">
    <property type="entry name" value="Peptidase_S41_CPP"/>
    <property type="match status" value="1"/>
</dbReference>
<organism evidence="7">
    <name type="scientific">candidate division WOR-3 bacterium</name>
    <dbReference type="NCBI Taxonomy" id="2052148"/>
    <lineage>
        <taxon>Bacteria</taxon>
        <taxon>Bacteria division WOR-3</taxon>
    </lineage>
</organism>
<dbReference type="PANTHER" id="PTHR32060:SF30">
    <property type="entry name" value="CARBOXY-TERMINAL PROCESSING PROTEASE CTPA"/>
    <property type="match status" value="1"/>
</dbReference>
<dbReference type="Pfam" id="PF17820">
    <property type="entry name" value="PDZ_6"/>
    <property type="match status" value="1"/>
</dbReference>
<dbReference type="PROSITE" id="PS50106">
    <property type="entry name" value="PDZ"/>
    <property type="match status" value="1"/>
</dbReference>
<dbReference type="Gene3D" id="3.90.226.10">
    <property type="entry name" value="2-enoyl-CoA Hydratase, Chain A, domain 1"/>
    <property type="match status" value="1"/>
</dbReference>
<dbReference type="GO" id="GO:0004175">
    <property type="term" value="F:endopeptidase activity"/>
    <property type="evidence" value="ECO:0007669"/>
    <property type="project" value="TreeGrafter"/>
</dbReference>
<dbReference type="InterPro" id="IPR041489">
    <property type="entry name" value="PDZ_6"/>
</dbReference>
<dbReference type="InterPro" id="IPR004447">
    <property type="entry name" value="Peptidase_S41A"/>
</dbReference>
<dbReference type="SUPFAM" id="SSF52096">
    <property type="entry name" value="ClpP/crotonase"/>
    <property type="match status" value="1"/>
</dbReference>
<evidence type="ECO:0000256" key="3">
    <source>
        <dbReference type="ARBA" id="ARBA00022801"/>
    </source>
</evidence>
<dbReference type="InterPro" id="IPR029045">
    <property type="entry name" value="ClpP/crotonase-like_dom_sf"/>
</dbReference>
<dbReference type="FunFam" id="2.30.42.10:FF:000063">
    <property type="entry name" value="Peptidase, S41 family"/>
    <property type="match status" value="1"/>
</dbReference>
<comment type="similarity">
    <text evidence="1 5">Belongs to the peptidase S41A family.</text>
</comment>
<dbReference type="SUPFAM" id="SSF50156">
    <property type="entry name" value="PDZ domain-like"/>
    <property type="match status" value="1"/>
</dbReference>